<dbReference type="EC" id="2.7.7.48" evidence="1"/>
<feature type="region of interest" description="Disordered" evidence="2">
    <location>
        <begin position="719"/>
        <end position="739"/>
    </location>
</feature>
<keyword evidence="5" id="KW-1185">Reference proteome</keyword>
<sequence length="1330" mass="150193">MASASGPIAPFSPQKNIKDVECEIELIIGNLNHEWELNIPMPKEVKSPEKRGESREQKCFNMIFFLAFKNQVIPPIRAFILDADKLYSRWVIKPKAERGVVPEVTRHRPKPITPTERSKLLEMLSTLLFEKSEEIKSQYAASPLRWRKSTQDENAEQPKLDDSPVPFPGLRQEPPNKRVREGPIETGPSKKVKTPEKTEVLAAKTTNTMLPPPRGRSVAPESKSWRSADTSFESNAVSSVFSESMRSVQPNTQETVPDLEETFYQTQEADREEPGSATTREGTTHEGNHTSSEFGVCSSFEAALAQTSDPNGFFQGSEFTEADVEDELSQDVMDIAIDPIHEPRGTISNEDILKERLEDVFPPLPPVLNYVSFAKLYEITRVFLYAGVSLIDAELQSLSLNDDNHDYELLWKALRGLPVLQGKEFPEKSEQVAWNAAQGKEEFQKGPRGLVFSGSLRFNESSPTGPFFRLQLKPMKLDLSHRLGRRLGPDRFLDLDMPHLSGRGVPKILQDLGEQGRELVINHLVDGTHRLFGRTWKPFHCKPKDTKELKRDILKDFNEEASSATAHRVFFFAVDGEGFRIVKHPLRDPSYPDCHARIDIPALLNMVRPTRKNTHQSYLKLFSRTSLALSRNTATVVLQRSQVFDEPDIVGPNNEDMTDGAGLMSYTLAQSVARKLGLSYLPCGFQGRLGEGKGFWTVDQRDRSGKDWIKVYQSQQKWTRSQKRGGESDDPSHLTFEVNRQSGPLPSAALNLQLLPLLVDRAIDKSRMKKAIAELLRQGLKQALTDLQAGMGDAPSLREWTGESNNSIKEKVKAGQIPFRAGMPSTIEERLNLMLDSGFQPNSLPFIQEMTRTLFKNKCDELKDRLNITVGKSAYAYMVPDFWGVLEPDEVYIDFSSFVDNVSGFTGVRLNGDEVLVARSPAHFVSDIQKVRVVVKEALMGLQDIIVFPTKAFPGEPSLAQKLSGGDYDGDLAWVCWEPSIVENFQTAKVPDMPDLVKEGYITQDSTKYKDLVKGQKDPVSYFLRKAFSFNMQESMLGICTAFKEAACYSDKSDFSLSSHAAIYMSTLLSSLVDQAKQGYSFDEAAFKRFKAECIHIMPSKPLYKTKHLDSNAKHIIDYLMYVAHETVEAALTEFHQGLLEAPHWDDDLAEDYKIARQEAATSDEWRRVLDQLDADLKPIREEWTQHFSRRPNKGLLSEESVPTFTPIRDKCFELYQAIQPHEDTPLTQALFPKNHRRHPDSTEWALLKASALFSLYRKDYKAAVVPAFVWWMAGKQLCTIKANCSKNGAPHAVTPAMMRFFKMNRTIVKLSKAAGSSNRVDERDIEDDE</sequence>
<feature type="compositionally biased region" description="Basic and acidic residues" evidence="2">
    <location>
        <begin position="174"/>
        <end position="183"/>
    </location>
</feature>
<keyword evidence="1" id="KW-0808">Transferase</keyword>
<dbReference type="EMBL" id="QGMH01000091">
    <property type="protein sequence ID" value="TVY25588.1"/>
    <property type="molecule type" value="Genomic_DNA"/>
</dbReference>
<evidence type="ECO:0000256" key="2">
    <source>
        <dbReference type="SAM" id="MobiDB-lite"/>
    </source>
</evidence>
<dbReference type="InterPro" id="IPR057596">
    <property type="entry name" value="RDRP_core"/>
</dbReference>
<dbReference type="GO" id="GO:0003968">
    <property type="term" value="F:RNA-directed RNA polymerase activity"/>
    <property type="evidence" value="ECO:0007669"/>
    <property type="project" value="UniProtKB-KW"/>
</dbReference>
<keyword evidence="1" id="KW-0548">Nucleotidyltransferase</keyword>
<dbReference type="Pfam" id="PF05183">
    <property type="entry name" value="RdRP"/>
    <property type="match status" value="1"/>
</dbReference>
<dbReference type="PANTHER" id="PTHR23079:SF14">
    <property type="entry name" value="RNA-DEPENDENT RNA POLYMERASE"/>
    <property type="match status" value="1"/>
</dbReference>
<dbReference type="RefSeq" id="XP_031004376.1">
    <property type="nucleotide sequence ID" value="XM_031151172.1"/>
</dbReference>
<keyword evidence="1" id="KW-0694">RNA-binding</keyword>
<dbReference type="OrthoDB" id="10055769at2759"/>
<dbReference type="InterPro" id="IPR007855">
    <property type="entry name" value="RDRP"/>
</dbReference>
<comment type="catalytic activity">
    <reaction evidence="1">
        <text>RNA(n) + a ribonucleoside 5'-triphosphate = RNA(n+1) + diphosphate</text>
        <dbReference type="Rhea" id="RHEA:21248"/>
        <dbReference type="Rhea" id="RHEA-COMP:14527"/>
        <dbReference type="Rhea" id="RHEA-COMP:17342"/>
        <dbReference type="ChEBI" id="CHEBI:33019"/>
        <dbReference type="ChEBI" id="CHEBI:61557"/>
        <dbReference type="ChEBI" id="CHEBI:140395"/>
        <dbReference type="EC" id="2.7.7.48"/>
    </reaction>
</comment>
<dbReference type="GO" id="GO:0030422">
    <property type="term" value="P:siRNA processing"/>
    <property type="evidence" value="ECO:0007669"/>
    <property type="project" value="TreeGrafter"/>
</dbReference>
<feature type="domain" description="RDRP core" evidence="3">
    <location>
        <begin position="469"/>
        <end position="1121"/>
    </location>
</feature>
<dbReference type="Gene3D" id="1.10.8.790">
    <property type="entry name" value="RNA-dependent RNA polymerase, slab domain, helical subdomain-like"/>
    <property type="match status" value="1"/>
</dbReference>
<dbReference type="GeneID" id="41986430"/>
<feature type="region of interest" description="Disordered" evidence="2">
    <location>
        <begin position="265"/>
        <end position="293"/>
    </location>
</feature>
<evidence type="ECO:0000259" key="3">
    <source>
        <dbReference type="Pfam" id="PF05183"/>
    </source>
</evidence>
<evidence type="ECO:0000313" key="5">
    <source>
        <dbReference type="Proteomes" id="UP000431533"/>
    </source>
</evidence>
<comment type="similarity">
    <text evidence="1">Belongs to the RdRP family.</text>
</comment>
<protein>
    <recommendedName>
        <fullName evidence="1">RNA-dependent RNA polymerase</fullName>
        <ecNumber evidence="1">2.7.7.48</ecNumber>
    </recommendedName>
</protein>
<gene>
    <name evidence="4" type="primary">RDR1_2</name>
    <name evidence="4" type="ORF">LHYA1_G006232</name>
</gene>
<reference evidence="4 5" key="1">
    <citation type="submission" date="2018-05" db="EMBL/GenBank/DDBJ databases">
        <title>Genome sequencing and assembly of the regulated plant pathogen Lachnellula willkommii and related sister species for the development of diagnostic species identification markers.</title>
        <authorList>
            <person name="Giroux E."/>
            <person name="Bilodeau G."/>
        </authorList>
    </citation>
    <scope>NUCLEOTIDE SEQUENCE [LARGE SCALE GENOMIC DNA]</scope>
    <source>
        <strain evidence="4 5">CBS 185.66</strain>
    </source>
</reference>
<evidence type="ECO:0000313" key="4">
    <source>
        <dbReference type="EMBL" id="TVY25588.1"/>
    </source>
</evidence>
<dbReference type="Proteomes" id="UP000431533">
    <property type="component" value="Unassembled WGS sequence"/>
</dbReference>
<comment type="caution">
    <text evidence="4">The sequence shown here is derived from an EMBL/GenBank/DDBJ whole genome shotgun (WGS) entry which is preliminary data.</text>
</comment>
<proteinExistence type="inferred from homology"/>
<dbReference type="PANTHER" id="PTHR23079">
    <property type="entry name" value="RNA-DEPENDENT RNA POLYMERASE"/>
    <property type="match status" value="1"/>
</dbReference>
<feature type="region of interest" description="Disordered" evidence="2">
    <location>
        <begin position="144"/>
        <end position="232"/>
    </location>
</feature>
<dbReference type="GO" id="GO:0031380">
    <property type="term" value="C:nuclear RNA-directed RNA polymerase complex"/>
    <property type="evidence" value="ECO:0007669"/>
    <property type="project" value="TreeGrafter"/>
</dbReference>
<organism evidence="4 5">
    <name type="scientific">Lachnellula hyalina</name>
    <dbReference type="NCBI Taxonomy" id="1316788"/>
    <lineage>
        <taxon>Eukaryota</taxon>
        <taxon>Fungi</taxon>
        <taxon>Dikarya</taxon>
        <taxon>Ascomycota</taxon>
        <taxon>Pezizomycotina</taxon>
        <taxon>Leotiomycetes</taxon>
        <taxon>Helotiales</taxon>
        <taxon>Lachnaceae</taxon>
        <taxon>Lachnellula</taxon>
    </lineage>
</organism>
<evidence type="ECO:0000256" key="1">
    <source>
        <dbReference type="RuleBase" id="RU363098"/>
    </source>
</evidence>
<keyword evidence="1 4" id="KW-0696">RNA-directed RNA polymerase</keyword>
<name>A0A8H8QZ96_9HELO</name>
<accession>A0A8H8QZ96</accession>
<dbReference type="GO" id="GO:0003723">
    <property type="term" value="F:RNA binding"/>
    <property type="evidence" value="ECO:0007669"/>
    <property type="project" value="UniProtKB-KW"/>
</dbReference>